<proteinExistence type="predicted"/>
<comment type="caution">
    <text evidence="1">The sequence shown here is derived from an EMBL/GenBank/DDBJ whole genome shotgun (WGS) entry which is preliminary data.</text>
</comment>
<evidence type="ECO:0000313" key="1">
    <source>
        <dbReference type="EMBL" id="RNA19490.1"/>
    </source>
</evidence>
<keyword evidence="2" id="KW-1185">Reference proteome</keyword>
<dbReference type="EMBL" id="REGN01004039">
    <property type="protein sequence ID" value="RNA19490.1"/>
    <property type="molecule type" value="Genomic_DNA"/>
</dbReference>
<reference evidence="1 2" key="1">
    <citation type="journal article" date="2018" name="Sci. Rep.">
        <title>Genomic signatures of local adaptation to the degree of environmental predictability in rotifers.</title>
        <authorList>
            <person name="Franch-Gras L."/>
            <person name="Hahn C."/>
            <person name="Garcia-Roger E.M."/>
            <person name="Carmona M.J."/>
            <person name="Serra M."/>
            <person name="Gomez A."/>
        </authorList>
    </citation>
    <scope>NUCLEOTIDE SEQUENCE [LARGE SCALE GENOMIC DNA]</scope>
    <source>
        <strain evidence="1">HYR1</strain>
    </source>
</reference>
<gene>
    <name evidence="1" type="ORF">BpHYR1_016536</name>
</gene>
<accession>A0A3M7R7I4</accession>
<sequence>MSTSSKIFMKSPSIENAQTNNLFVITFRALNQDSSKKIIILCDAAVDGFFLIFDRGHSLPEKT</sequence>
<organism evidence="1 2">
    <name type="scientific">Brachionus plicatilis</name>
    <name type="common">Marine rotifer</name>
    <name type="synonym">Brachionus muelleri</name>
    <dbReference type="NCBI Taxonomy" id="10195"/>
    <lineage>
        <taxon>Eukaryota</taxon>
        <taxon>Metazoa</taxon>
        <taxon>Spiralia</taxon>
        <taxon>Gnathifera</taxon>
        <taxon>Rotifera</taxon>
        <taxon>Eurotatoria</taxon>
        <taxon>Monogononta</taxon>
        <taxon>Pseudotrocha</taxon>
        <taxon>Ploima</taxon>
        <taxon>Brachionidae</taxon>
        <taxon>Brachionus</taxon>
    </lineage>
</organism>
<protein>
    <submittedName>
        <fullName evidence="1">Uncharacterized protein</fullName>
    </submittedName>
</protein>
<name>A0A3M7R7I4_BRAPC</name>
<evidence type="ECO:0000313" key="2">
    <source>
        <dbReference type="Proteomes" id="UP000276133"/>
    </source>
</evidence>
<dbReference type="Proteomes" id="UP000276133">
    <property type="component" value="Unassembled WGS sequence"/>
</dbReference>
<dbReference type="AlphaFoldDB" id="A0A3M7R7I4"/>